<proteinExistence type="predicted"/>
<organism evidence="1 2">
    <name type="scientific">Actinomadura violacea</name>
    <dbReference type="NCBI Taxonomy" id="2819934"/>
    <lineage>
        <taxon>Bacteria</taxon>
        <taxon>Bacillati</taxon>
        <taxon>Actinomycetota</taxon>
        <taxon>Actinomycetes</taxon>
        <taxon>Streptosporangiales</taxon>
        <taxon>Thermomonosporaceae</taxon>
        <taxon>Actinomadura</taxon>
    </lineage>
</organism>
<gene>
    <name evidence="1" type="ORF">J4709_02955</name>
</gene>
<dbReference type="Proteomes" id="UP000680206">
    <property type="component" value="Unassembled WGS sequence"/>
</dbReference>
<dbReference type="EMBL" id="JAGEPF010000002">
    <property type="protein sequence ID" value="MBO2456549.1"/>
    <property type="molecule type" value="Genomic_DNA"/>
</dbReference>
<accession>A0ABS3RKC7</accession>
<protein>
    <submittedName>
        <fullName evidence="1">Uncharacterized protein</fullName>
    </submittedName>
</protein>
<keyword evidence="2" id="KW-1185">Reference proteome</keyword>
<reference evidence="1 2" key="1">
    <citation type="submission" date="2021-03" db="EMBL/GenBank/DDBJ databases">
        <title>Actinomadura violae sp. nov., isolated from lichen in Thailand.</title>
        <authorList>
            <person name="Kanchanasin P."/>
            <person name="Saeng-In P."/>
            <person name="Phongsopitanun W."/>
            <person name="Yuki M."/>
            <person name="Kudo T."/>
            <person name="Ohkuma M."/>
            <person name="Tanasupawat S."/>
        </authorList>
    </citation>
    <scope>NUCLEOTIDE SEQUENCE [LARGE SCALE GENOMIC DNA]</scope>
    <source>
        <strain evidence="1 2">LCR2-06</strain>
    </source>
</reference>
<comment type="caution">
    <text evidence="1">The sequence shown here is derived from an EMBL/GenBank/DDBJ whole genome shotgun (WGS) entry which is preliminary data.</text>
</comment>
<name>A0ABS3RKC7_9ACTN</name>
<sequence>MTRVGRFTLAKDGGLWFLLNWDKQIVGTLVPQPDGTWRCRVPDGGVTTVTVPGDVAEDDRPEYVARQVVMPSAQRRP</sequence>
<evidence type="ECO:0000313" key="2">
    <source>
        <dbReference type="Proteomes" id="UP000680206"/>
    </source>
</evidence>
<dbReference type="RefSeq" id="WP_208236579.1">
    <property type="nucleotide sequence ID" value="NZ_JAGEPF010000002.1"/>
</dbReference>
<evidence type="ECO:0000313" key="1">
    <source>
        <dbReference type="EMBL" id="MBO2456549.1"/>
    </source>
</evidence>